<dbReference type="GO" id="GO:0051213">
    <property type="term" value="F:dioxygenase activity"/>
    <property type="evidence" value="ECO:0007669"/>
    <property type="project" value="UniProtKB-KW"/>
</dbReference>
<accession>A0A9X3AWI7</accession>
<evidence type="ECO:0000313" key="1">
    <source>
        <dbReference type="EMBL" id="MCT8504282.1"/>
    </source>
</evidence>
<reference evidence="1" key="2">
    <citation type="journal article" date="2022" name="Syst. Appl. Microbiol.">
        <title>Chromohalobacter moromii sp. nov., a moderately halophilic bacterium isolated from lupine-based moromi fermentation.</title>
        <authorList>
            <person name="Lulf R.H."/>
            <person name="Hilgarth M."/>
            <person name="Ehrmann M.A."/>
        </authorList>
    </citation>
    <scope>NUCLEOTIDE SEQUENCE</scope>
    <source>
        <strain evidence="1">TMW 2.2304</strain>
    </source>
</reference>
<comment type="caution">
    <text evidence="1">The sequence shown here is derived from an EMBL/GenBank/DDBJ whole genome shotgun (WGS) entry which is preliminary data.</text>
</comment>
<protein>
    <submittedName>
        <fullName evidence="1">2,4'-dihydroxyacetophenone dioxygenase family protein</fullName>
    </submittedName>
</protein>
<dbReference type="SUPFAM" id="SSF51182">
    <property type="entry name" value="RmlC-like cupins"/>
    <property type="match status" value="1"/>
</dbReference>
<keyword evidence="1" id="KW-0223">Dioxygenase</keyword>
<dbReference type="CDD" id="cd20302">
    <property type="entry name" value="cupin_DAD"/>
    <property type="match status" value="1"/>
</dbReference>
<dbReference type="Gene3D" id="2.60.120.10">
    <property type="entry name" value="Jelly Rolls"/>
    <property type="match status" value="1"/>
</dbReference>
<dbReference type="InterPro" id="IPR011051">
    <property type="entry name" value="RmlC_Cupin_sf"/>
</dbReference>
<dbReference type="Proteomes" id="UP001145353">
    <property type="component" value="Unassembled WGS sequence"/>
</dbReference>
<keyword evidence="1" id="KW-0560">Oxidoreductase</keyword>
<gene>
    <name evidence="1" type="ORF">KZO87_02695</name>
</gene>
<dbReference type="InterPro" id="IPR014710">
    <property type="entry name" value="RmlC-like_jellyroll"/>
</dbReference>
<name>A0A9X3AWI7_9GAMM</name>
<dbReference type="EMBL" id="JAHXDE010000001">
    <property type="protein sequence ID" value="MCT8504282.1"/>
    <property type="molecule type" value="Genomic_DNA"/>
</dbReference>
<evidence type="ECO:0000313" key="2">
    <source>
        <dbReference type="Proteomes" id="UP001145353"/>
    </source>
</evidence>
<dbReference type="AlphaFoldDB" id="A0A9X3AWI7"/>
<proteinExistence type="predicted"/>
<keyword evidence="2" id="KW-1185">Reference proteome</keyword>
<dbReference type="RefSeq" id="WP_247619685.1">
    <property type="nucleotide sequence ID" value="NZ_JAHXCZ010000001.1"/>
</dbReference>
<organism evidence="1 2">
    <name type="scientific">Chromohalobacter moromii</name>
    <dbReference type="NCBI Taxonomy" id="2860329"/>
    <lineage>
        <taxon>Bacteria</taxon>
        <taxon>Pseudomonadati</taxon>
        <taxon>Pseudomonadota</taxon>
        <taxon>Gammaproteobacteria</taxon>
        <taxon>Oceanospirillales</taxon>
        <taxon>Halomonadaceae</taxon>
        <taxon>Chromohalobacter</taxon>
    </lineage>
</organism>
<sequence>MKNKEIMDVPPSTAFKVVDVPDPFREVFERRGGQGTFIGPSEKDSPWVPFGENAAIRHLAFDVSNNVFSNVLWIKKPGVIGTHYHRGRIVMICLEGSARYLEYDWVAYPGGFIQEVPGEAHTLVTEHPQGTKLFGWMQGAIDFYDENAQFVQTADVWWFINHYETYCRENDIPINPQLYI</sequence>
<reference evidence="1" key="1">
    <citation type="submission" date="2021-07" db="EMBL/GenBank/DDBJ databases">
        <authorList>
            <person name="Luelf R.H."/>
        </authorList>
    </citation>
    <scope>NUCLEOTIDE SEQUENCE</scope>
    <source>
        <strain evidence="1">TMW 2.2304</strain>
    </source>
</reference>